<evidence type="ECO:0000313" key="1">
    <source>
        <dbReference type="EMBL" id="SDE19327.1"/>
    </source>
</evidence>
<keyword evidence="2" id="KW-1185">Reference proteome</keyword>
<dbReference type="SUPFAM" id="SSF53137">
    <property type="entry name" value="Translational machinery components"/>
    <property type="match status" value="1"/>
</dbReference>
<dbReference type="Gene3D" id="3.30.420.60">
    <property type="entry name" value="eRF1 domain 2"/>
    <property type="match status" value="1"/>
</dbReference>
<accession>A0A1G7AXL6</accession>
<dbReference type="InterPro" id="IPR042226">
    <property type="entry name" value="eFR1_2_sf"/>
</dbReference>
<dbReference type="AlphaFoldDB" id="A0A1G7AXL6"/>
<dbReference type="OrthoDB" id="1122364at2"/>
<dbReference type="EMBL" id="FNAS01000004">
    <property type="protein sequence ID" value="SDE19327.1"/>
    <property type="molecule type" value="Genomic_DNA"/>
</dbReference>
<protein>
    <recommendedName>
        <fullName evidence="3">Protein required for attachment to host cells</fullName>
    </recommendedName>
</protein>
<evidence type="ECO:0000313" key="2">
    <source>
        <dbReference type="Proteomes" id="UP000198517"/>
    </source>
</evidence>
<dbReference type="RefSeq" id="WP_092736167.1">
    <property type="nucleotide sequence ID" value="NZ_FNAS01000004.1"/>
</dbReference>
<dbReference type="Proteomes" id="UP000198517">
    <property type="component" value="Unassembled WGS sequence"/>
</dbReference>
<name>A0A1G7AXL6_9FLAO</name>
<evidence type="ECO:0008006" key="3">
    <source>
        <dbReference type="Google" id="ProtNLM"/>
    </source>
</evidence>
<proteinExistence type="predicted"/>
<reference evidence="1 2" key="1">
    <citation type="submission" date="2016-10" db="EMBL/GenBank/DDBJ databases">
        <authorList>
            <person name="de Groot N.N."/>
        </authorList>
    </citation>
    <scope>NUCLEOTIDE SEQUENCE [LARGE SCALE GENOMIC DNA]</scope>
    <source>
        <strain evidence="1 2">DSM 24015</strain>
    </source>
</reference>
<sequence>MLDKRVAGVWIDHQKAVIIKNHDGHEVSEFKVSETQKEKHQHGHSNESAIHHAEHTLRMKFFKEIEKAITNSVELYITGPGISQEELKNHLLATAQYKNLKISLGTSTNSDEHYVLEEVKKHYHA</sequence>
<organism evidence="1 2">
    <name type="scientific">Riemerella columbipharyngis</name>
    <dbReference type="NCBI Taxonomy" id="1071918"/>
    <lineage>
        <taxon>Bacteria</taxon>
        <taxon>Pseudomonadati</taxon>
        <taxon>Bacteroidota</taxon>
        <taxon>Flavobacteriia</taxon>
        <taxon>Flavobacteriales</taxon>
        <taxon>Weeksellaceae</taxon>
        <taxon>Riemerella</taxon>
    </lineage>
</organism>
<gene>
    <name evidence="1" type="ORF">SAMN05421544_104130</name>
</gene>